<sequence>MPHRENAVDDPEATDSAAIPTGFNLVPPPGWATIPLQSGTKEAIQRIVRASVAQLPVGFPKDDIPKARMQLVKELKQTVRKARDSQGLTLYLPVERVHGMLIPASLIASAALVSPTGGAKHESVLVDLARDAEEASARELDGTAAVRTLRKLPAAPERGIEVPSWRVQYTVPIPHSAPAKWLTFTFSTLLVPDMDTEFTETLVELFDAVMTTFRWSHT</sequence>
<gene>
    <name evidence="2" type="ORF">SAM23877_4338</name>
</gene>
<proteinExistence type="predicted"/>
<evidence type="ECO:0000256" key="1">
    <source>
        <dbReference type="SAM" id="MobiDB-lite"/>
    </source>
</evidence>
<accession>A0A0K2AWL6</accession>
<feature type="region of interest" description="Disordered" evidence="1">
    <location>
        <begin position="1"/>
        <end position="21"/>
    </location>
</feature>
<dbReference type="KEGG" id="samb:SAM23877_4338"/>
<reference evidence="3" key="1">
    <citation type="journal article" date="2015" name="J. Biotechnol.">
        <title>Complete genome sequence of Streptomyces ambofaciens ATCC 23877, the spiramycin producer.</title>
        <authorList>
            <person name="Thibessard A."/>
            <person name="Haas D."/>
            <person name="Gerbaud C."/>
            <person name="Aigle B."/>
            <person name="Lautru S."/>
            <person name="Pernodet J.L."/>
            <person name="Leblond P."/>
        </authorList>
    </citation>
    <scope>NUCLEOTIDE SEQUENCE [LARGE SCALE GENOMIC DNA]</scope>
    <source>
        <strain evidence="3">ATCC 23877 / 3486 / DSM 40053 / JCM 4204 / NBRC 12836 / NRRL B-2516</strain>
    </source>
</reference>
<evidence type="ECO:0000313" key="3">
    <source>
        <dbReference type="Proteomes" id="UP000061018"/>
    </source>
</evidence>
<protein>
    <submittedName>
        <fullName evidence="2">Uncharacterized protein</fullName>
    </submittedName>
</protein>
<dbReference type="AlphaFoldDB" id="A0A0K2AWL6"/>
<dbReference type="Proteomes" id="UP000061018">
    <property type="component" value="Chromosome"/>
</dbReference>
<dbReference type="EMBL" id="CP012382">
    <property type="protein sequence ID" value="AKZ57383.1"/>
    <property type="molecule type" value="Genomic_DNA"/>
</dbReference>
<organism evidence="2 3">
    <name type="scientific">Streptomyces ambofaciens (strain ATCC 23877 / 3486 / DSM 40053 / JCM 4204 / NBRC 12836 / NRRL B-2516)</name>
    <dbReference type="NCBI Taxonomy" id="278992"/>
    <lineage>
        <taxon>Bacteria</taxon>
        <taxon>Bacillati</taxon>
        <taxon>Actinomycetota</taxon>
        <taxon>Actinomycetes</taxon>
        <taxon>Kitasatosporales</taxon>
        <taxon>Streptomycetaceae</taxon>
        <taxon>Streptomyces</taxon>
    </lineage>
</organism>
<name>A0A0K2AWL6_STRA7</name>
<evidence type="ECO:0000313" key="2">
    <source>
        <dbReference type="EMBL" id="AKZ57383.1"/>
    </source>
</evidence>